<reference evidence="4 5" key="1">
    <citation type="submission" date="2017-06" db="EMBL/GenBank/DDBJ databases">
        <title>Genome sequencing of cyanobaciteial culture collection at National Institute for Environmental Studies (NIES).</title>
        <authorList>
            <person name="Hirose Y."/>
            <person name="Shimura Y."/>
            <person name="Fujisawa T."/>
            <person name="Nakamura Y."/>
            <person name="Kawachi M."/>
        </authorList>
    </citation>
    <scope>NUCLEOTIDE SEQUENCE [LARGE SCALE GENOMIC DNA]</scope>
    <source>
        <strain evidence="4 5">NIES-806</strain>
    </source>
</reference>
<evidence type="ECO:0000259" key="3">
    <source>
        <dbReference type="Pfam" id="PF22335"/>
    </source>
</evidence>
<feature type="domain" description="Cas10/Cmr2 second palm" evidence="3">
    <location>
        <begin position="452"/>
        <end position="591"/>
    </location>
</feature>
<dbReference type="AlphaFoldDB" id="A0A1Z4V9P4"/>
<evidence type="ECO:0000313" key="5">
    <source>
        <dbReference type="Proteomes" id="UP000218702"/>
    </source>
</evidence>
<protein>
    <submittedName>
        <fullName evidence="4">Crm2 family CRISPR-associated protein</fullName>
    </submittedName>
</protein>
<gene>
    <name evidence="4" type="ORF">NIES806_44020</name>
</gene>
<evidence type="ECO:0000256" key="2">
    <source>
        <dbReference type="ARBA" id="ARBA00023118"/>
    </source>
</evidence>
<dbReference type="EMBL" id="AP018316">
    <property type="protein sequence ID" value="BAZ88168.1"/>
    <property type="molecule type" value="Genomic_DNA"/>
</dbReference>
<dbReference type="KEGG" id="dcm:NIES806_44020"/>
<dbReference type="Proteomes" id="UP000218702">
    <property type="component" value="Chromosome"/>
</dbReference>
<keyword evidence="1" id="KW-0547">Nucleotide-binding</keyword>
<proteinExistence type="predicted"/>
<keyword evidence="5" id="KW-1185">Reference proteome</keyword>
<dbReference type="GO" id="GO:0000166">
    <property type="term" value="F:nucleotide binding"/>
    <property type="evidence" value="ECO:0007669"/>
    <property type="project" value="UniProtKB-KW"/>
</dbReference>
<dbReference type="Pfam" id="PF22335">
    <property type="entry name" value="Cas10-Cmr2_palm2"/>
    <property type="match status" value="1"/>
</dbReference>
<evidence type="ECO:0000256" key="1">
    <source>
        <dbReference type="ARBA" id="ARBA00022741"/>
    </source>
</evidence>
<keyword evidence="2" id="KW-0051">Antiviral defense</keyword>
<dbReference type="GO" id="GO:0051607">
    <property type="term" value="P:defense response to virus"/>
    <property type="evidence" value="ECO:0007669"/>
    <property type="project" value="UniProtKB-KW"/>
</dbReference>
<organism evidence="4 5">
    <name type="scientific">Dolichospermum compactum NIES-806</name>
    <dbReference type="NCBI Taxonomy" id="1973481"/>
    <lineage>
        <taxon>Bacteria</taxon>
        <taxon>Bacillati</taxon>
        <taxon>Cyanobacteriota</taxon>
        <taxon>Cyanophyceae</taxon>
        <taxon>Nostocales</taxon>
        <taxon>Aphanizomenonaceae</taxon>
        <taxon>Dolichospermum</taxon>
        <taxon>Dolichospermum compactum</taxon>
    </lineage>
</organism>
<name>A0A1Z4V9P4_9CYAN</name>
<dbReference type="Gene3D" id="3.30.70.270">
    <property type="match status" value="1"/>
</dbReference>
<dbReference type="NCBIfam" id="TIGR02577">
    <property type="entry name" value="cas_TM1794_Cmr2"/>
    <property type="match status" value="1"/>
</dbReference>
<dbReference type="InterPro" id="IPR054767">
    <property type="entry name" value="Cas10-Cmr2_palm2"/>
</dbReference>
<dbReference type="InterPro" id="IPR043128">
    <property type="entry name" value="Rev_trsase/Diguanyl_cyclase"/>
</dbReference>
<sequence>MEDVISQEMPILRGNVHRLKRGEDVSVRPMIRSLAGVLVGLVLGELREMNSVSIAIAWCLAWGNERKPQFDIKVLQEMCDGLRNGREVPEAVSSLVNAVRELEKLDKPEKFPKTLNNLKQLTEKYAILWESKIGLVYGGVTKVKSYVFESEKLPDIRGASGLLDQINVVDLPAFFNKTTESNLYRFYHQDVRKWLESNTADRNLLEALIPELIIYFCGGNILAFCPPAFIDDIANIIEKRYIFRTLTANSCAVSETFRLLEIKFGLLRDNIEETFWLEKYQESYDHEIVESYFGKIEENSNIEENFKNRKSFNEITTKLAILFNQRRSGNDIRNRPTRRYPPMFETHPYLRRDETEKRSAITQANDLPGKPYYSESSAIKRQFSDRIKTGESKETNWYEEGENPINDSWIQRFENFLKNDDNRKQKYNDNSNLEKVKIAESLTHLGKVSNGYIAYIYADGNNMGGAIQKIRTPQKYQNFSKDVDNATRYAVFLALAENLQPRKLQGIDESKSRLKNGDLIHPFEIITIGGDDILLIVPADKALQIAKMIGENFEKILLGEIEIPEVKIQGNYEVEEKPSKLQKIHRFAEHIPEHKQCSLSMSSGVLLTAYNTPIYYAEDLTEQLMKSAKKYAKSLKDKGFYGGTVDFFTMKSVTMISSSIEEFRNKALTFHKLKLKLYAAPYTLPELDRFFQSIQALQKAEFPKSQLYQIRSFLAQGRRTASLNYYYFRHRLNKGHLLKENFEDLWCPAKTNNGNIAPWMCDIKEDSKEESKYETIWRELVDLFGLIEFADTKYPGKLEQETTL</sequence>
<dbReference type="InterPro" id="IPR013407">
    <property type="entry name" value="CRISPR-assoc_prot_Cmr2"/>
</dbReference>
<evidence type="ECO:0000313" key="4">
    <source>
        <dbReference type="EMBL" id="BAZ88168.1"/>
    </source>
</evidence>
<accession>A0A1Z4V9P4</accession>